<dbReference type="InterPro" id="IPR000868">
    <property type="entry name" value="Isochorismatase-like_dom"/>
</dbReference>
<dbReference type="Pfam" id="PF00857">
    <property type="entry name" value="Isochorismatase"/>
    <property type="match status" value="1"/>
</dbReference>
<sequence>MSSATQAVDPFEDHCWRDVVPAETLEVYSAYRRETRIVGRPAVLAVDLFSGVFPDGPMTLTEAVARNPRSCGPDAWAARAPIAALLHSARTRGLPVLFSTQEAETSRATHRPPSPRDAADLALDPYFGPRAGELVVAKCRASVFFETDLAGHLERLGVGTLVLCGETTSGCVRATAVDAYSHGLHVVVVEEAVFDRSPLSHKISLFDLHHKYADVMTLAQFELALDARRPAAPAAEPEQP</sequence>
<dbReference type="RefSeq" id="WP_142023691.1">
    <property type="nucleotide sequence ID" value="NZ_VFQE01000001.1"/>
</dbReference>
<dbReference type="PANTHER" id="PTHR43540:SF1">
    <property type="entry name" value="ISOCHORISMATASE HYDROLASE"/>
    <property type="match status" value="1"/>
</dbReference>
<dbReference type="EMBL" id="VFQE01000001">
    <property type="protein sequence ID" value="TQN40877.1"/>
    <property type="molecule type" value="Genomic_DNA"/>
</dbReference>
<evidence type="ECO:0000259" key="2">
    <source>
        <dbReference type="Pfam" id="PF00857"/>
    </source>
</evidence>
<keyword evidence="4" id="KW-1185">Reference proteome</keyword>
<gene>
    <name evidence="3" type="ORF">FHU33_0228</name>
</gene>
<dbReference type="PANTHER" id="PTHR43540">
    <property type="entry name" value="PEROXYUREIDOACRYLATE/UREIDOACRYLATE AMIDOHYDROLASE-RELATED"/>
    <property type="match status" value="1"/>
</dbReference>
<dbReference type="InterPro" id="IPR050272">
    <property type="entry name" value="Isochorismatase-like_hydrls"/>
</dbReference>
<evidence type="ECO:0000313" key="4">
    <source>
        <dbReference type="Proteomes" id="UP000319865"/>
    </source>
</evidence>
<proteinExistence type="predicted"/>
<keyword evidence="1" id="KW-0378">Hydrolase</keyword>
<protein>
    <submittedName>
        <fullName evidence="3">Nicotinamidase-related amidase</fullName>
    </submittedName>
</protein>
<feature type="domain" description="Isochorismatase-like" evidence="2">
    <location>
        <begin position="42"/>
        <end position="220"/>
    </location>
</feature>
<dbReference type="SUPFAM" id="SSF52499">
    <property type="entry name" value="Isochorismatase-like hydrolases"/>
    <property type="match status" value="1"/>
</dbReference>
<evidence type="ECO:0000313" key="3">
    <source>
        <dbReference type="EMBL" id="TQN40877.1"/>
    </source>
</evidence>
<reference evidence="3 4" key="1">
    <citation type="submission" date="2019-06" db="EMBL/GenBank/DDBJ databases">
        <title>Sequencing the genomes of 1000 actinobacteria strains.</title>
        <authorList>
            <person name="Klenk H.-P."/>
        </authorList>
    </citation>
    <scope>NUCLEOTIDE SEQUENCE [LARGE SCALE GENOMIC DNA]</scope>
    <source>
        <strain evidence="3 4">DSM 46837</strain>
    </source>
</reference>
<dbReference type="GO" id="GO:0016787">
    <property type="term" value="F:hydrolase activity"/>
    <property type="evidence" value="ECO:0007669"/>
    <property type="project" value="UniProtKB-KW"/>
</dbReference>
<dbReference type="Proteomes" id="UP000319865">
    <property type="component" value="Unassembled WGS sequence"/>
</dbReference>
<dbReference type="AlphaFoldDB" id="A0A543P9W9"/>
<organism evidence="3 4">
    <name type="scientific">Blastococcus colisei</name>
    <dbReference type="NCBI Taxonomy" id="1564162"/>
    <lineage>
        <taxon>Bacteria</taxon>
        <taxon>Bacillati</taxon>
        <taxon>Actinomycetota</taxon>
        <taxon>Actinomycetes</taxon>
        <taxon>Geodermatophilales</taxon>
        <taxon>Geodermatophilaceae</taxon>
        <taxon>Blastococcus</taxon>
    </lineage>
</organism>
<dbReference type="OrthoDB" id="4832958at2"/>
<comment type="caution">
    <text evidence="3">The sequence shown here is derived from an EMBL/GenBank/DDBJ whole genome shotgun (WGS) entry which is preliminary data.</text>
</comment>
<dbReference type="Gene3D" id="3.40.50.850">
    <property type="entry name" value="Isochorismatase-like"/>
    <property type="match status" value="1"/>
</dbReference>
<dbReference type="InterPro" id="IPR036380">
    <property type="entry name" value="Isochorismatase-like_sf"/>
</dbReference>
<evidence type="ECO:0000256" key="1">
    <source>
        <dbReference type="ARBA" id="ARBA00022801"/>
    </source>
</evidence>
<name>A0A543P9W9_9ACTN</name>
<accession>A0A543P9W9</accession>